<name>A0A2H3CXU2_ARMGA</name>
<reference evidence="2" key="1">
    <citation type="journal article" date="2017" name="Nat. Ecol. Evol.">
        <title>Genome expansion and lineage-specific genetic innovations in the forest pathogenic fungi Armillaria.</title>
        <authorList>
            <person name="Sipos G."/>
            <person name="Prasanna A.N."/>
            <person name="Walter M.C."/>
            <person name="O'Connor E."/>
            <person name="Balint B."/>
            <person name="Krizsan K."/>
            <person name="Kiss B."/>
            <person name="Hess J."/>
            <person name="Varga T."/>
            <person name="Slot J."/>
            <person name="Riley R."/>
            <person name="Boka B."/>
            <person name="Rigling D."/>
            <person name="Barry K."/>
            <person name="Lee J."/>
            <person name="Mihaltcheva S."/>
            <person name="LaButti K."/>
            <person name="Lipzen A."/>
            <person name="Waldron R."/>
            <person name="Moloney N.M."/>
            <person name="Sperisen C."/>
            <person name="Kredics L."/>
            <person name="Vagvoelgyi C."/>
            <person name="Patrignani A."/>
            <person name="Fitzpatrick D."/>
            <person name="Nagy I."/>
            <person name="Doyle S."/>
            <person name="Anderson J.B."/>
            <person name="Grigoriev I.V."/>
            <person name="Gueldener U."/>
            <person name="Muensterkoetter M."/>
            <person name="Nagy L.G."/>
        </authorList>
    </citation>
    <scope>NUCLEOTIDE SEQUENCE [LARGE SCALE GENOMIC DNA]</scope>
    <source>
        <strain evidence="2">Ar21-2</strain>
    </source>
</reference>
<organism evidence="1 2">
    <name type="scientific">Armillaria gallica</name>
    <name type="common">Bulbous honey fungus</name>
    <name type="synonym">Armillaria bulbosa</name>
    <dbReference type="NCBI Taxonomy" id="47427"/>
    <lineage>
        <taxon>Eukaryota</taxon>
        <taxon>Fungi</taxon>
        <taxon>Dikarya</taxon>
        <taxon>Basidiomycota</taxon>
        <taxon>Agaricomycotina</taxon>
        <taxon>Agaricomycetes</taxon>
        <taxon>Agaricomycetidae</taxon>
        <taxon>Agaricales</taxon>
        <taxon>Marasmiineae</taxon>
        <taxon>Physalacriaceae</taxon>
        <taxon>Armillaria</taxon>
    </lineage>
</organism>
<dbReference type="AlphaFoldDB" id="A0A2H3CXU2"/>
<gene>
    <name evidence="1" type="ORF">ARMGADRAFT_675257</name>
</gene>
<dbReference type="EMBL" id="KZ293707">
    <property type="protein sequence ID" value="PBK83308.1"/>
    <property type="molecule type" value="Genomic_DNA"/>
</dbReference>
<accession>A0A2H3CXU2</accession>
<evidence type="ECO:0000313" key="1">
    <source>
        <dbReference type="EMBL" id="PBK83308.1"/>
    </source>
</evidence>
<protein>
    <submittedName>
        <fullName evidence="1">Uncharacterized protein</fullName>
    </submittedName>
</protein>
<evidence type="ECO:0000313" key="2">
    <source>
        <dbReference type="Proteomes" id="UP000217790"/>
    </source>
</evidence>
<dbReference type="InParanoid" id="A0A2H3CXU2"/>
<dbReference type="Proteomes" id="UP000217790">
    <property type="component" value="Unassembled WGS sequence"/>
</dbReference>
<sequence length="148" mass="16166">MAICPMVSSIPRPCNPGQESAIDGFSKELLGLKSEELSCNTTFPFVIQEDKTGKNPEAQVISLLSSTTMLLALLKSRFLQDIRRLSTLSPKQSVDSCRRNEFRREVLQYYEACRRNAGNVSSCCGCVGCTGKQIPSLNSPVSKTGQGL</sequence>
<proteinExistence type="predicted"/>
<keyword evidence="2" id="KW-1185">Reference proteome</keyword>